<sequence>MTTPPPAPAKQPERPGLTVKGPWIVAATLSLFVIVPLIVVVIVMLTDQEKKPDPPLDWSQRKTWPRTFYTTFKSLERGMMSNARTNEVYKDLGFHVPPDEQLAVIRCMTLAKQPAELFLSEATKQKLEAEVAALPELFYAHYLLATWHAAHGDDVAAEPHYTAAFANAPAALMRHHVTPDGESAAHTPVPTLAIAADQIIDDELDRSLVLVFPSLTTDADGTIYLPMYKAILRFEDPALPPGVADLREKYRWFTFAGRIGRMPDETLPAPAVGSP</sequence>
<evidence type="ECO:0000313" key="3">
    <source>
        <dbReference type="Proteomes" id="UP000541810"/>
    </source>
</evidence>
<evidence type="ECO:0000256" key="1">
    <source>
        <dbReference type="SAM" id="Phobius"/>
    </source>
</evidence>
<dbReference type="Proteomes" id="UP000541810">
    <property type="component" value="Unassembled WGS sequence"/>
</dbReference>
<dbReference type="EMBL" id="JACHGY010000001">
    <property type="protein sequence ID" value="MBB6428550.1"/>
    <property type="molecule type" value="Genomic_DNA"/>
</dbReference>
<gene>
    <name evidence="2" type="ORF">HNQ40_000356</name>
</gene>
<keyword evidence="3" id="KW-1185">Reference proteome</keyword>
<feature type="transmembrane region" description="Helical" evidence="1">
    <location>
        <begin position="23"/>
        <end position="45"/>
    </location>
</feature>
<dbReference type="RefSeq" id="WP_184675794.1">
    <property type="nucleotide sequence ID" value="NZ_JACHGY010000001.1"/>
</dbReference>
<dbReference type="AlphaFoldDB" id="A0A7X0LIS8"/>
<keyword evidence="1" id="KW-0812">Transmembrane</keyword>
<comment type="caution">
    <text evidence="2">The sequence shown here is derived from an EMBL/GenBank/DDBJ whole genome shotgun (WGS) entry which is preliminary data.</text>
</comment>
<evidence type="ECO:0000313" key="2">
    <source>
        <dbReference type="EMBL" id="MBB6428550.1"/>
    </source>
</evidence>
<name>A0A7X0LIS8_9BACT</name>
<accession>A0A7X0LIS8</accession>
<keyword evidence="1" id="KW-0472">Membrane</keyword>
<organism evidence="2 3">
    <name type="scientific">Algisphaera agarilytica</name>
    <dbReference type="NCBI Taxonomy" id="1385975"/>
    <lineage>
        <taxon>Bacteria</taxon>
        <taxon>Pseudomonadati</taxon>
        <taxon>Planctomycetota</taxon>
        <taxon>Phycisphaerae</taxon>
        <taxon>Phycisphaerales</taxon>
        <taxon>Phycisphaeraceae</taxon>
        <taxon>Algisphaera</taxon>
    </lineage>
</organism>
<keyword evidence="1" id="KW-1133">Transmembrane helix</keyword>
<reference evidence="2 3" key="1">
    <citation type="submission" date="2020-08" db="EMBL/GenBank/DDBJ databases">
        <title>Genomic Encyclopedia of Type Strains, Phase IV (KMG-IV): sequencing the most valuable type-strain genomes for metagenomic binning, comparative biology and taxonomic classification.</title>
        <authorList>
            <person name="Goeker M."/>
        </authorList>
    </citation>
    <scope>NUCLEOTIDE SEQUENCE [LARGE SCALE GENOMIC DNA]</scope>
    <source>
        <strain evidence="2 3">DSM 103725</strain>
    </source>
</reference>
<proteinExistence type="predicted"/>
<protein>
    <submittedName>
        <fullName evidence="2">Uncharacterized protein</fullName>
    </submittedName>
</protein>